<feature type="transmembrane region" description="Helical" evidence="6">
    <location>
        <begin position="237"/>
        <end position="264"/>
    </location>
</feature>
<evidence type="ECO:0000256" key="1">
    <source>
        <dbReference type="ARBA" id="ARBA00004651"/>
    </source>
</evidence>
<feature type="transmembrane region" description="Helical" evidence="6">
    <location>
        <begin position="83"/>
        <end position="99"/>
    </location>
</feature>
<comment type="subcellular location">
    <subcellularLocation>
        <location evidence="1">Cell membrane</location>
        <topology evidence="1">Multi-pass membrane protein</topology>
    </subcellularLocation>
</comment>
<feature type="transmembrane region" description="Helical" evidence="6">
    <location>
        <begin position="202"/>
        <end position="225"/>
    </location>
</feature>
<keyword evidence="4 6" id="KW-1133">Transmembrane helix</keyword>
<accession>A0ABQ3ZXW7</accession>
<dbReference type="Pfam" id="PF02653">
    <property type="entry name" value="BPD_transp_2"/>
    <property type="match status" value="1"/>
</dbReference>
<evidence type="ECO:0000256" key="3">
    <source>
        <dbReference type="ARBA" id="ARBA00022692"/>
    </source>
</evidence>
<evidence type="ECO:0000256" key="6">
    <source>
        <dbReference type="SAM" id="Phobius"/>
    </source>
</evidence>
<dbReference type="PANTHER" id="PTHR30482:SF10">
    <property type="entry name" value="HIGH-AFFINITY BRANCHED-CHAIN AMINO ACID TRANSPORT PROTEIN BRAE"/>
    <property type="match status" value="1"/>
</dbReference>
<dbReference type="PANTHER" id="PTHR30482">
    <property type="entry name" value="HIGH-AFFINITY BRANCHED-CHAIN AMINO ACID TRANSPORT SYSTEM PERMEASE"/>
    <property type="match status" value="1"/>
</dbReference>
<organism evidence="7 8">
    <name type="scientific">Winogradskya humida</name>
    <dbReference type="NCBI Taxonomy" id="113566"/>
    <lineage>
        <taxon>Bacteria</taxon>
        <taxon>Bacillati</taxon>
        <taxon>Actinomycetota</taxon>
        <taxon>Actinomycetes</taxon>
        <taxon>Micromonosporales</taxon>
        <taxon>Micromonosporaceae</taxon>
        <taxon>Winogradskya</taxon>
    </lineage>
</organism>
<feature type="transmembrane region" description="Helical" evidence="6">
    <location>
        <begin position="60"/>
        <end position="77"/>
    </location>
</feature>
<dbReference type="Proteomes" id="UP000603200">
    <property type="component" value="Unassembled WGS sequence"/>
</dbReference>
<dbReference type="InterPro" id="IPR043428">
    <property type="entry name" value="LivM-like"/>
</dbReference>
<reference evidence="7 8" key="1">
    <citation type="submission" date="2021-01" db="EMBL/GenBank/DDBJ databases">
        <title>Whole genome shotgun sequence of Actinoplanes humidus NBRC 14915.</title>
        <authorList>
            <person name="Komaki H."/>
            <person name="Tamura T."/>
        </authorList>
    </citation>
    <scope>NUCLEOTIDE SEQUENCE [LARGE SCALE GENOMIC DNA]</scope>
    <source>
        <strain evidence="7 8">NBRC 14915</strain>
    </source>
</reference>
<dbReference type="EMBL" id="BOMN01000091">
    <property type="protein sequence ID" value="GIE23447.1"/>
    <property type="molecule type" value="Genomic_DNA"/>
</dbReference>
<evidence type="ECO:0000313" key="7">
    <source>
        <dbReference type="EMBL" id="GIE23447.1"/>
    </source>
</evidence>
<feature type="transmembrane region" description="Helical" evidence="6">
    <location>
        <begin position="152"/>
        <end position="170"/>
    </location>
</feature>
<keyword evidence="3 6" id="KW-0812">Transmembrane</keyword>
<keyword evidence="5 6" id="KW-0472">Membrane</keyword>
<evidence type="ECO:0000256" key="2">
    <source>
        <dbReference type="ARBA" id="ARBA00022475"/>
    </source>
</evidence>
<feature type="transmembrane region" description="Helical" evidence="6">
    <location>
        <begin position="7"/>
        <end position="25"/>
    </location>
</feature>
<feature type="transmembrane region" description="Helical" evidence="6">
    <location>
        <begin position="111"/>
        <end position="132"/>
    </location>
</feature>
<proteinExistence type="predicted"/>
<comment type="caution">
    <text evidence="7">The sequence shown here is derived from an EMBL/GenBank/DDBJ whole genome shotgun (WGS) entry which is preliminary data.</text>
</comment>
<protein>
    <submittedName>
        <fullName evidence="7">Amino acid ABC transporter permease</fullName>
    </submittedName>
</protein>
<feature type="transmembrane region" description="Helical" evidence="6">
    <location>
        <begin position="31"/>
        <end position="48"/>
    </location>
</feature>
<dbReference type="InterPro" id="IPR001851">
    <property type="entry name" value="ABC_transp_permease"/>
</dbReference>
<sequence>MKRQAGGFVLALAVLWVAPLVLPIGDYTHNIIGLTFMFAATALAWNWLGGYVGQISFGHAAMFGVGGFVAARLIIAFGLPTGVAWVVGGLTAGAYALVWGHPTLRLRGPYFSIATIGVGEASRLIATYWSGFTGGSSGLSLPLSGGPTKYQLYWYGLYLLAAAVVISYWLRTSRIGLALLAIKEDVEAAGDVGVSATRYQNLVLFLSGTMVGVCGGFYASYQAFIDPQDMFSFDRSISLILMAVIGGIGTILGPVLGAVVLVIIQEFLLASYSDYYLGLYGTLLVLIILFEPLGLAGLLARLKPLRSTP</sequence>
<gene>
    <name evidence="7" type="ORF">Ahu01nite_065490</name>
</gene>
<name>A0ABQ3ZXW7_9ACTN</name>
<feature type="transmembrane region" description="Helical" evidence="6">
    <location>
        <begin position="276"/>
        <end position="300"/>
    </location>
</feature>
<evidence type="ECO:0000313" key="8">
    <source>
        <dbReference type="Proteomes" id="UP000603200"/>
    </source>
</evidence>
<evidence type="ECO:0000256" key="4">
    <source>
        <dbReference type="ARBA" id="ARBA00022989"/>
    </source>
</evidence>
<keyword evidence="2" id="KW-1003">Cell membrane</keyword>
<keyword evidence="8" id="KW-1185">Reference proteome</keyword>
<dbReference type="RefSeq" id="WP_203840505.1">
    <property type="nucleotide sequence ID" value="NZ_BAAATV010000009.1"/>
</dbReference>
<dbReference type="CDD" id="cd06581">
    <property type="entry name" value="TM_PBP1_LivM_like"/>
    <property type="match status" value="1"/>
</dbReference>
<evidence type="ECO:0000256" key="5">
    <source>
        <dbReference type="ARBA" id="ARBA00023136"/>
    </source>
</evidence>